<dbReference type="InterPro" id="IPR031316">
    <property type="entry name" value="FlgM_C"/>
</dbReference>
<proteinExistence type="predicted"/>
<evidence type="ECO:0000259" key="2">
    <source>
        <dbReference type="Pfam" id="PF04316"/>
    </source>
</evidence>
<evidence type="ECO:0000313" key="4">
    <source>
        <dbReference type="Proteomes" id="UP000426444"/>
    </source>
</evidence>
<reference evidence="4" key="1">
    <citation type="journal article" date="2019" name="Microbiology">
        <title>Complete Genome Sequence of an Uncultured Bacterium of the Candidate Phylum Bipolaricaulota.</title>
        <authorList>
            <person name="Kadnikov V.V."/>
            <person name="Mardanov A.V."/>
            <person name="Beletsky A.V."/>
            <person name="Frank Y.A."/>
            <person name="Karnachuk O.V."/>
            <person name="Ravin N.V."/>
        </authorList>
    </citation>
    <scope>NUCLEOTIDE SEQUENCE [LARGE SCALE GENOMIC DNA]</scope>
</reference>
<dbReference type="KEGG" id="salq:SYNTR_1843"/>
<dbReference type="EMBL" id="CP046457">
    <property type="protein sequence ID" value="QGU00437.1"/>
    <property type="molecule type" value="Genomic_DNA"/>
</dbReference>
<dbReference type="OrthoDB" id="1683949at2"/>
<sequence length="99" mass="11132">MFISKAQVQNLLKTYGKDNKNKNIQKTTEVKGAAKKDKIAISNESKTKQKAMQSIKKSDDLRQDKIDAAKQKISTGTYTKSNDEVAEKMIEQAIIDKLI</sequence>
<feature type="region of interest" description="Disordered" evidence="1">
    <location>
        <begin position="40"/>
        <end position="60"/>
    </location>
</feature>
<organism evidence="3 4">
    <name type="scientific">Candidatus Syntrophocurvum alkaliphilum</name>
    <dbReference type="NCBI Taxonomy" id="2293317"/>
    <lineage>
        <taxon>Bacteria</taxon>
        <taxon>Bacillati</taxon>
        <taxon>Bacillota</taxon>
        <taxon>Clostridia</taxon>
        <taxon>Eubacteriales</taxon>
        <taxon>Syntrophomonadaceae</taxon>
        <taxon>Candidatus Syntrophocurvum</taxon>
    </lineage>
</organism>
<dbReference type="RefSeq" id="WP_156204219.1">
    <property type="nucleotide sequence ID" value="NZ_CP046457.1"/>
</dbReference>
<dbReference type="AlphaFoldDB" id="A0A6I6DK62"/>
<dbReference type="Proteomes" id="UP000426444">
    <property type="component" value="Chromosome"/>
</dbReference>
<evidence type="ECO:0000256" key="1">
    <source>
        <dbReference type="SAM" id="MobiDB-lite"/>
    </source>
</evidence>
<dbReference type="SUPFAM" id="SSF101498">
    <property type="entry name" value="Anti-sigma factor FlgM"/>
    <property type="match status" value="1"/>
</dbReference>
<keyword evidence="4" id="KW-1185">Reference proteome</keyword>
<gene>
    <name evidence="3" type="ORF">SYNTR_1843</name>
</gene>
<accession>A0A6I6DK62</accession>
<dbReference type="InterPro" id="IPR035890">
    <property type="entry name" value="Anti-sigma-28_factor_FlgM_sf"/>
</dbReference>
<feature type="domain" description="Anti-sigma-28 factor FlgM C-terminal" evidence="2">
    <location>
        <begin position="37"/>
        <end position="91"/>
    </location>
</feature>
<evidence type="ECO:0000313" key="3">
    <source>
        <dbReference type="EMBL" id="QGU00437.1"/>
    </source>
</evidence>
<name>A0A6I6DK62_9FIRM</name>
<dbReference type="Pfam" id="PF04316">
    <property type="entry name" value="FlgM"/>
    <property type="match status" value="1"/>
</dbReference>
<protein>
    <recommendedName>
        <fullName evidence="2">Anti-sigma-28 factor FlgM C-terminal domain-containing protein</fullName>
    </recommendedName>
</protein>